<dbReference type="InterPro" id="IPR033985">
    <property type="entry name" value="SusD-like_N"/>
</dbReference>
<evidence type="ECO:0000256" key="3">
    <source>
        <dbReference type="ARBA" id="ARBA00022729"/>
    </source>
</evidence>
<feature type="chain" id="PRO_5043789663" evidence="6">
    <location>
        <begin position="23"/>
        <end position="644"/>
    </location>
</feature>
<dbReference type="Gene3D" id="1.25.40.390">
    <property type="match status" value="1"/>
</dbReference>
<evidence type="ECO:0000256" key="1">
    <source>
        <dbReference type="ARBA" id="ARBA00004442"/>
    </source>
</evidence>
<feature type="domain" description="SusD-like N-terminal" evidence="8">
    <location>
        <begin position="28"/>
        <end position="225"/>
    </location>
</feature>
<evidence type="ECO:0000256" key="4">
    <source>
        <dbReference type="ARBA" id="ARBA00023136"/>
    </source>
</evidence>
<dbReference type="AlphaFoldDB" id="A0AAW5BCA9"/>
<dbReference type="Pfam" id="PF14322">
    <property type="entry name" value="SusD-like_3"/>
    <property type="match status" value="1"/>
</dbReference>
<evidence type="ECO:0000313" key="10">
    <source>
        <dbReference type="Proteomes" id="UP001200843"/>
    </source>
</evidence>
<dbReference type="EMBL" id="JAKNGO010000009">
    <property type="protein sequence ID" value="MCG4688097.1"/>
    <property type="molecule type" value="Genomic_DNA"/>
</dbReference>
<evidence type="ECO:0000259" key="8">
    <source>
        <dbReference type="Pfam" id="PF14322"/>
    </source>
</evidence>
<accession>A0AAW5BCA9</accession>
<dbReference type="Pfam" id="PF07980">
    <property type="entry name" value="SusD_RagB"/>
    <property type="match status" value="1"/>
</dbReference>
<evidence type="ECO:0000256" key="6">
    <source>
        <dbReference type="SAM" id="SignalP"/>
    </source>
</evidence>
<dbReference type="GO" id="GO:0009279">
    <property type="term" value="C:cell outer membrane"/>
    <property type="evidence" value="ECO:0007669"/>
    <property type="project" value="UniProtKB-SubCell"/>
</dbReference>
<keyword evidence="5" id="KW-0998">Cell outer membrane</keyword>
<gene>
    <name evidence="9" type="ORF">L0N01_05670</name>
</gene>
<name>A0AAW5BCA9_PHOVU</name>
<evidence type="ECO:0000256" key="5">
    <source>
        <dbReference type="ARBA" id="ARBA00023237"/>
    </source>
</evidence>
<organism evidence="9 10">
    <name type="scientific">Phocaeicola vulgatus</name>
    <name type="common">Bacteroides vulgatus</name>
    <dbReference type="NCBI Taxonomy" id="821"/>
    <lineage>
        <taxon>Bacteria</taxon>
        <taxon>Pseudomonadati</taxon>
        <taxon>Bacteroidota</taxon>
        <taxon>Bacteroidia</taxon>
        <taxon>Bacteroidales</taxon>
        <taxon>Bacteroidaceae</taxon>
        <taxon>Phocaeicola</taxon>
    </lineage>
</organism>
<keyword evidence="3 6" id="KW-0732">Signal</keyword>
<keyword evidence="4" id="KW-0472">Membrane</keyword>
<evidence type="ECO:0000313" key="9">
    <source>
        <dbReference type="EMBL" id="MCG4688097.1"/>
    </source>
</evidence>
<dbReference type="SUPFAM" id="SSF48452">
    <property type="entry name" value="TPR-like"/>
    <property type="match status" value="1"/>
</dbReference>
<comment type="subcellular location">
    <subcellularLocation>
        <location evidence="1">Cell outer membrane</location>
    </subcellularLocation>
</comment>
<dbReference type="InterPro" id="IPR011990">
    <property type="entry name" value="TPR-like_helical_dom_sf"/>
</dbReference>
<dbReference type="RefSeq" id="WP_172772708.1">
    <property type="nucleotide sequence ID" value="NZ_JABDSG010000114.1"/>
</dbReference>
<feature type="signal peptide" evidence="6">
    <location>
        <begin position="1"/>
        <end position="22"/>
    </location>
</feature>
<feature type="domain" description="RagB/SusD" evidence="7">
    <location>
        <begin position="475"/>
        <end position="642"/>
    </location>
</feature>
<reference evidence="9" key="1">
    <citation type="submission" date="2022-01" db="EMBL/GenBank/DDBJ databases">
        <title>Collection of gut derived symbiotic bacterial strains cultured from healthy donors.</title>
        <authorList>
            <person name="Lin H."/>
            <person name="Kohout C."/>
            <person name="Waligurski E."/>
            <person name="Pamer E.G."/>
        </authorList>
    </citation>
    <scope>NUCLEOTIDE SEQUENCE</scope>
    <source>
        <strain evidence="9">DFI.6.72</strain>
    </source>
</reference>
<dbReference type="InterPro" id="IPR012944">
    <property type="entry name" value="SusD_RagB_dom"/>
</dbReference>
<sequence length="644" mass="71609">MKPIFSKIRVLGTAALALFLTASCSDILDEQPRSSYDPTFFKTEKGVEGGVTSMYAHLRYIYGQAYYYNSCLTGTDEATWGWSADGNFKDADLSGVGNLTATTCRSDALWGTAFSNINTANGVIENGAEVGVNESLVSEARFFRAFDYFLLVQTFGGVPLDLGSGELKFNITPSRTSVRNTVPEVYTKAIFPDLLTAIENLPANPRVTGGVTKTVARLYLAKAYLTYAWWLKNPNNIPTYPECQRTDPNGHDAAWYFQQAYDVAVTAIENPGPFGLQESFWMVNAGPNDRNMEILLYADHTQEDEYYNGGSLSYGGGGAPDNFAGWMMNWNYTDARSADNQAVINRIAEQCYGRPWTRMAPPLGVFTKTFADKVNDSRYDGTFTTVYRGNWSTAGQNWESVTNANGMKVKEREPIFSFVFQDMDKIDYAGEGSKSNLGAGTLPGRPDWVLGLDAVGRYVYPGLWKLGPYRTDNGSGAGQPNAGSTRPYNIAKFSELYLVAAEAAVEGAATQAGKSVRDLVNVLRARAGRWTYSNAEYKEVDRDFSAEMTAATPATIDINYILDERSREFYGEGYRWFDLVRTQKWNEYADSYVICGGKGDHNPQTYSRTIEAFHYLRPIPQGQLDGMEMTEEEKDAYQNPGYRD</sequence>
<protein>
    <submittedName>
        <fullName evidence="9">RagB/SusD family nutrient uptake outer membrane protein</fullName>
    </submittedName>
</protein>
<evidence type="ECO:0000259" key="7">
    <source>
        <dbReference type="Pfam" id="PF07980"/>
    </source>
</evidence>
<evidence type="ECO:0000256" key="2">
    <source>
        <dbReference type="ARBA" id="ARBA00006275"/>
    </source>
</evidence>
<dbReference type="Proteomes" id="UP001200843">
    <property type="component" value="Unassembled WGS sequence"/>
</dbReference>
<comment type="similarity">
    <text evidence="2">Belongs to the SusD family.</text>
</comment>
<proteinExistence type="inferred from homology"/>
<dbReference type="PROSITE" id="PS51257">
    <property type="entry name" value="PROKAR_LIPOPROTEIN"/>
    <property type="match status" value="1"/>
</dbReference>
<comment type="caution">
    <text evidence="9">The sequence shown here is derived from an EMBL/GenBank/DDBJ whole genome shotgun (WGS) entry which is preliminary data.</text>
</comment>